<organism evidence="2 3">
    <name type="scientific">Cyanidioschyzon merolae (strain NIES-3377 / 10D)</name>
    <name type="common">Unicellular red alga</name>
    <dbReference type="NCBI Taxonomy" id="280699"/>
    <lineage>
        <taxon>Eukaryota</taxon>
        <taxon>Rhodophyta</taxon>
        <taxon>Bangiophyceae</taxon>
        <taxon>Cyanidiales</taxon>
        <taxon>Cyanidiaceae</taxon>
        <taxon>Cyanidioschyzon</taxon>
    </lineage>
</organism>
<proteinExistence type="predicted"/>
<dbReference type="PANTHER" id="PTHR21373:SF0">
    <property type="entry name" value="N-ALPHA-ACETYLTRANSFERASE 35, NATC AUXILIARY SUBUNIT"/>
    <property type="match status" value="1"/>
</dbReference>
<dbReference type="KEGG" id="cme:CYME_CMK053C"/>
<dbReference type="RefSeq" id="XP_005536483.1">
    <property type="nucleotide sequence ID" value="XM_005536426.1"/>
</dbReference>
<evidence type="ECO:0000313" key="3">
    <source>
        <dbReference type="Proteomes" id="UP000007014"/>
    </source>
</evidence>
<evidence type="ECO:0000256" key="1">
    <source>
        <dbReference type="SAM" id="MobiDB-lite"/>
    </source>
</evidence>
<dbReference type="Proteomes" id="UP000007014">
    <property type="component" value="Chromosome 11"/>
</dbReference>
<reference evidence="2 3" key="2">
    <citation type="journal article" date="2007" name="BMC Biol.">
        <title>A 100%-complete sequence reveals unusually simple genomic features in the hot-spring red alga Cyanidioschyzon merolae.</title>
        <authorList>
            <person name="Nozaki H."/>
            <person name="Takano H."/>
            <person name="Misumi O."/>
            <person name="Terasawa K."/>
            <person name="Matsuzaki M."/>
            <person name="Maruyama S."/>
            <person name="Nishida K."/>
            <person name="Yagisawa F."/>
            <person name="Yoshida Y."/>
            <person name="Fujiwara T."/>
            <person name="Takio S."/>
            <person name="Tamura K."/>
            <person name="Chung S.J."/>
            <person name="Nakamura S."/>
            <person name="Kuroiwa H."/>
            <person name="Tanaka K."/>
            <person name="Sato N."/>
            <person name="Kuroiwa T."/>
        </authorList>
    </citation>
    <scope>NUCLEOTIDE SEQUENCE [LARGE SCALE GENOMIC DNA]</scope>
    <source>
        <strain evidence="2 3">10D</strain>
    </source>
</reference>
<dbReference type="GeneID" id="16994403"/>
<sequence length="720" mass="79766">MATLGSSEALRTGSGRSRPPEPGAEWAEVTEAFFAATQCLAPDEMVFTGKSFRWASCISAVELTSPNLDSGASLPLGKTYLDSVQEGIVPDSIDELFCTEVWKDTPALSLIKTSLSTAINWADGRCSLPELMLPNLYIFKALFREEHPGTAFTSFLNECCIFFVRHIRALILHTNVHFEEDISVKMQLPFKLVRKISGNVPVFDSESTSKAIGQNVCPFLRDQAVREVAEAAGSVGLDPRLQAQLIGHIDIWWHLCILASSTGQTLSDLNSQAHILQRLLSDLSVVAFHEEQDESTLGFDAAVVRHLLPPSPPMRMPRMKHKDALASIDDFAAFCIRLDRASRFLRGKLAPPPFPSLERCTVACFDLACICVELHGRERLAGVSRACLCKEMISVARSFVHAYDQKTEGPHRTFDAERSTAIADASIEAEQLLPIIEVLIHVLCMNSGRQRRRLLRVLRKIGRDNGTRQAVLAALNSATGRGLRCRALSKAVETLRGIDMGRAALALWIVLRIIDLGFDLELYSAIELRYLQALELLLLRSIDSILSFWYDPNEEHVSLHLLRARLVLSRREYVRDVEVQDSARNVSENSCPRCSIQENVDGATHKSALIHGACSENELPPKEELSESEQAAFALRFRSLFDFVPISPGHVNSMLRGRYTLLREARHDADLAALESFKAAVQSLLTDVLKPTGNAPVGSVHHVLHRLRAVYGSCACLCEA</sequence>
<protein>
    <submittedName>
        <fullName evidence="2">Uncharacterized protein</fullName>
    </submittedName>
</protein>
<dbReference type="OrthoDB" id="10581128at2759"/>
<dbReference type="GO" id="GO:0031417">
    <property type="term" value="C:NatC complex"/>
    <property type="evidence" value="ECO:0007669"/>
    <property type="project" value="InterPro"/>
</dbReference>
<name>M1VCT1_CYAM1</name>
<feature type="region of interest" description="Disordered" evidence="1">
    <location>
        <begin position="1"/>
        <end position="23"/>
    </location>
</feature>
<evidence type="ECO:0000313" key="2">
    <source>
        <dbReference type="EMBL" id="BAM80447.1"/>
    </source>
</evidence>
<dbReference type="EMBL" id="AP006493">
    <property type="protein sequence ID" value="BAM80447.1"/>
    <property type="molecule type" value="Genomic_DNA"/>
</dbReference>
<dbReference type="Gramene" id="CMK053CT">
    <property type="protein sequence ID" value="CMK053CT"/>
    <property type="gene ID" value="CMK053C"/>
</dbReference>
<accession>M1VCT1</accession>
<dbReference type="PANTHER" id="PTHR21373">
    <property type="entry name" value="GLUCOSE REPRESSIBLE PROTEIN MAK10"/>
    <property type="match status" value="1"/>
</dbReference>
<dbReference type="InterPro" id="IPR007244">
    <property type="entry name" value="Naa35_N"/>
</dbReference>
<reference evidence="2 3" key="1">
    <citation type="journal article" date="2004" name="Nature">
        <title>Genome sequence of the ultrasmall unicellular red alga Cyanidioschyzon merolae 10D.</title>
        <authorList>
            <person name="Matsuzaki M."/>
            <person name="Misumi O."/>
            <person name="Shin-i T."/>
            <person name="Maruyama S."/>
            <person name="Takahara M."/>
            <person name="Miyagishima S."/>
            <person name="Mori T."/>
            <person name="Nishida K."/>
            <person name="Yagisawa F."/>
            <person name="Nishida K."/>
            <person name="Yoshida Y."/>
            <person name="Nishimura Y."/>
            <person name="Nakao S."/>
            <person name="Kobayashi T."/>
            <person name="Momoyama Y."/>
            <person name="Higashiyama T."/>
            <person name="Minoda A."/>
            <person name="Sano M."/>
            <person name="Nomoto H."/>
            <person name="Oishi K."/>
            <person name="Hayashi H."/>
            <person name="Ohta F."/>
            <person name="Nishizaka S."/>
            <person name="Haga S."/>
            <person name="Miura S."/>
            <person name="Morishita T."/>
            <person name="Kabeya Y."/>
            <person name="Terasawa K."/>
            <person name="Suzuki Y."/>
            <person name="Ishii Y."/>
            <person name="Asakawa S."/>
            <person name="Takano H."/>
            <person name="Ohta N."/>
            <person name="Kuroiwa H."/>
            <person name="Tanaka K."/>
            <person name="Shimizu N."/>
            <person name="Sugano S."/>
            <person name="Sato N."/>
            <person name="Nozaki H."/>
            <person name="Ogasawara N."/>
            <person name="Kohara Y."/>
            <person name="Kuroiwa T."/>
        </authorList>
    </citation>
    <scope>NUCLEOTIDE SEQUENCE [LARGE SCALE GENOMIC DNA]</scope>
    <source>
        <strain evidence="2 3">10D</strain>
    </source>
</reference>
<dbReference type="AlphaFoldDB" id="M1VCT1"/>
<dbReference type="HOGENOM" id="CLU_384221_0_0_1"/>
<keyword evidence="3" id="KW-1185">Reference proteome</keyword>
<gene>
    <name evidence="2" type="ORF">CYME_CMK053C</name>
</gene>